<keyword evidence="3" id="KW-1185">Reference proteome</keyword>
<sequence length="427" mass="46128">MSPYAMSPDRMSPSLMSPYDTNRTGHFPLGASQYSPISPVTYGQVGVSQQRYTSSSSSSSLSSDSNPLAPSLLGYANATNFGVGQTSSNTAATWKATTANGKQFEAYTTGHSGADTAEASSSADTGTGDTMFTCLVSGCRQQAYSRIYDLDYHYKLVHCRASNVRASNVEIRASNVETAKPEMTEATRVEAKEKAPQEMKIKQEPPEDQHRQPQKQQHQPQPQPQPQQKKRKKKPKHVCDHSRCFRRGSSSSSEGGGAPLSFQYASQLRDHLIDVHGEDMVARPSRLRKRSMPLEADDAPRRGSDEWWSIRAIDTTWWRCSSCVGPRVEIAREGFVCTACGKHCEVPRRQLRSGGGSVGAAGGANGGANAGTVNGGGPKRPRLSLGPRSKSAAEKTETILRKAAEANARIAAVKAAKAAQDVKVEHD</sequence>
<accession>A0AAE0N143</accession>
<gene>
    <name evidence="2" type="ORF">B0T24DRAFT_636218</name>
</gene>
<feature type="compositionally biased region" description="Gly residues" evidence="1">
    <location>
        <begin position="353"/>
        <end position="378"/>
    </location>
</feature>
<evidence type="ECO:0000256" key="1">
    <source>
        <dbReference type="SAM" id="MobiDB-lite"/>
    </source>
</evidence>
<dbReference type="Proteomes" id="UP001287356">
    <property type="component" value="Unassembled WGS sequence"/>
</dbReference>
<feature type="region of interest" description="Disordered" evidence="1">
    <location>
        <begin position="180"/>
        <end position="258"/>
    </location>
</feature>
<reference evidence="2" key="1">
    <citation type="journal article" date="2023" name="Mol. Phylogenet. Evol.">
        <title>Genome-scale phylogeny and comparative genomics of the fungal order Sordariales.</title>
        <authorList>
            <person name="Hensen N."/>
            <person name="Bonometti L."/>
            <person name="Westerberg I."/>
            <person name="Brannstrom I.O."/>
            <person name="Guillou S."/>
            <person name="Cros-Aarteil S."/>
            <person name="Calhoun S."/>
            <person name="Haridas S."/>
            <person name="Kuo A."/>
            <person name="Mondo S."/>
            <person name="Pangilinan J."/>
            <person name="Riley R."/>
            <person name="LaButti K."/>
            <person name="Andreopoulos B."/>
            <person name="Lipzen A."/>
            <person name="Chen C."/>
            <person name="Yan M."/>
            <person name="Daum C."/>
            <person name="Ng V."/>
            <person name="Clum A."/>
            <person name="Steindorff A."/>
            <person name="Ohm R.A."/>
            <person name="Martin F."/>
            <person name="Silar P."/>
            <person name="Natvig D.O."/>
            <person name="Lalanne C."/>
            <person name="Gautier V."/>
            <person name="Ament-Velasquez S.L."/>
            <person name="Kruys A."/>
            <person name="Hutchinson M.I."/>
            <person name="Powell A.J."/>
            <person name="Barry K."/>
            <person name="Miller A.N."/>
            <person name="Grigoriev I.V."/>
            <person name="Debuchy R."/>
            <person name="Gladieux P."/>
            <person name="Hiltunen Thoren M."/>
            <person name="Johannesson H."/>
        </authorList>
    </citation>
    <scope>NUCLEOTIDE SEQUENCE</scope>
    <source>
        <strain evidence="2">CBS 958.72</strain>
    </source>
</reference>
<reference evidence="2" key="2">
    <citation type="submission" date="2023-06" db="EMBL/GenBank/DDBJ databases">
        <authorList>
            <consortium name="Lawrence Berkeley National Laboratory"/>
            <person name="Haridas S."/>
            <person name="Hensen N."/>
            <person name="Bonometti L."/>
            <person name="Westerberg I."/>
            <person name="Brannstrom I.O."/>
            <person name="Guillou S."/>
            <person name="Cros-Aarteil S."/>
            <person name="Calhoun S."/>
            <person name="Kuo A."/>
            <person name="Mondo S."/>
            <person name="Pangilinan J."/>
            <person name="Riley R."/>
            <person name="Labutti K."/>
            <person name="Andreopoulos B."/>
            <person name="Lipzen A."/>
            <person name="Chen C."/>
            <person name="Yanf M."/>
            <person name="Daum C."/>
            <person name="Ng V."/>
            <person name="Clum A."/>
            <person name="Steindorff A."/>
            <person name="Ohm R."/>
            <person name="Martin F."/>
            <person name="Silar P."/>
            <person name="Natvig D."/>
            <person name="Lalanne C."/>
            <person name="Gautier V."/>
            <person name="Ament-Velasquez S.L."/>
            <person name="Kruys A."/>
            <person name="Hutchinson M.I."/>
            <person name="Powell A.J."/>
            <person name="Barry K."/>
            <person name="Miller A.N."/>
            <person name="Grigoriev I.V."/>
            <person name="Debuchy R."/>
            <person name="Gladieux P."/>
            <person name="Thoren M.H."/>
            <person name="Johannesson H."/>
        </authorList>
    </citation>
    <scope>NUCLEOTIDE SEQUENCE</scope>
    <source>
        <strain evidence="2">CBS 958.72</strain>
    </source>
</reference>
<comment type="caution">
    <text evidence="2">The sequence shown here is derived from an EMBL/GenBank/DDBJ whole genome shotgun (WGS) entry which is preliminary data.</text>
</comment>
<dbReference type="EMBL" id="JAULSN010000008">
    <property type="protein sequence ID" value="KAK3365609.1"/>
    <property type="molecule type" value="Genomic_DNA"/>
</dbReference>
<protein>
    <submittedName>
        <fullName evidence="2">Uncharacterized protein</fullName>
    </submittedName>
</protein>
<feature type="compositionally biased region" description="Basic and acidic residues" evidence="1">
    <location>
        <begin position="180"/>
        <end position="211"/>
    </location>
</feature>
<evidence type="ECO:0000313" key="2">
    <source>
        <dbReference type="EMBL" id="KAK3365609.1"/>
    </source>
</evidence>
<proteinExistence type="predicted"/>
<dbReference type="AlphaFoldDB" id="A0AAE0N143"/>
<name>A0AAE0N143_9PEZI</name>
<organism evidence="2 3">
    <name type="scientific">Lasiosphaeria ovina</name>
    <dbReference type="NCBI Taxonomy" id="92902"/>
    <lineage>
        <taxon>Eukaryota</taxon>
        <taxon>Fungi</taxon>
        <taxon>Dikarya</taxon>
        <taxon>Ascomycota</taxon>
        <taxon>Pezizomycotina</taxon>
        <taxon>Sordariomycetes</taxon>
        <taxon>Sordariomycetidae</taxon>
        <taxon>Sordariales</taxon>
        <taxon>Lasiosphaeriaceae</taxon>
        <taxon>Lasiosphaeria</taxon>
    </lineage>
</organism>
<evidence type="ECO:0000313" key="3">
    <source>
        <dbReference type="Proteomes" id="UP001287356"/>
    </source>
</evidence>
<feature type="region of interest" description="Disordered" evidence="1">
    <location>
        <begin position="1"/>
        <end position="24"/>
    </location>
</feature>
<feature type="region of interest" description="Disordered" evidence="1">
    <location>
        <begin position="352"/>
        <end position="395"/>
    </location>
</feature>